<proteinExistence type="predicted"/>
<reference evidence="1" key="1">
    <citation type="submission" date="2015-10" db="EMBL/GenBank/DDBJ databases">
        <title>EvidentialGene: Evidence-directed Construction of Complete mRNA Transcriptomes without Genomes.</title>
        <authorList>
            <person name="Gilbert D.G."/>
        </authorList>
    </citation>
    <scope>NUCLEOTIDE SEQUENCE</scope>
</reference>
<name>A0A0P6B5N7_9CRUS</name>
<dbReference type="AlphaFoldDB" id="A0A0P6B5N7"/>
<protein>
    <submittedName>
        <fullName evidence="1">Uncharacterized protein</fullName>
    </submittedName>
</protein>
<evidence type="ECO:0000313" key="1">
    <source>
        <dbReference type="EMBL" id="JAN82000.1"/>
    </source>
</evidence>
<sequence>MITSRLGRQGQIRECTIGFVGFCCYLNFGKSERCRTPISKVETFFSFFEKTRWRKTKIKITCYAGQQMLVRALIYQNIPPIWHIPAQVVIVFSRIHFTLSRFKFTYQNS</sequence>
<accession>A0A0P6B5N7</accession>
<organism evidence="1">
    <name type="scientific">Daphnia magna</name>
    <dbReference type="NCBI Taxonomy" id="35525"/>
    <lineage>
        <taxon>Eukaryota</taxon>
        <taxon>Metazoa</taxon>
        <taxon>Ecdysozoa</taxon>
        <taxon>Arthropoda</taxon>
        <taxon>Crustacea</taxon>
        <taxon>Branchiopoda</taxon>
        <taxon>Diplostraca</taxon>
        <taxon>Cladocera</taxon>
        <taxon>Anomopoda</taxon>
        <taxon>Daphniidae</taxon>
        <taxon>Daphnia</taxon>
    </lineage>
</organism>
<dbReference type="EMBL" id="GDIQ01012737">
    <property type="protein sequence ID" value="JAN82000.1"/>
    <property type="molecule type" value="Transcribed_RNA"/>
</dbReference>